<dbReference type="Proteomes" id="UP000272942">
    <property type="component" value="Unassembled WGS sequence"/>
</dbReference>
<name>A0A183BE82_9TREM</name>
<dbReference type="EMBL" id="UZAN01069806">
    <property type="protein sequence ID" value="VDP94812.1"/>
    <property type="molecule type" value="Genomic_DNA"/>
</dbReference>
<evidence type="ECO:0000313" key="3">
    <source>
        <dbReference type="WBParaSite" id="ECPE_0001756201-mRNA-1"/>
    </source>
</evidence>
<reference evidence="1 2" key="2">
    <citation type="submission" date="2018-11" db="EMBL/GenBank/DDBJ databases">
        <authorList>
            <consortium name="Pathogen Informatics"/>
        </authorList>
    </citation>
    <scope>NUCLEOTIDE SEQUENCE [LARGE SCALE GENOMIC DNA]</scope>
    <source>
        <strain evidence="1 2">Egypt</strain>
    </source>
</reference>
<accession>A0A183BE82</accession>
<dbReference type="OrthoDB" id="6247999at2759"/>
<keyword evidence="2" id="KW-1185">Reference proteome</keyword>
<gene>
    <name evidence="1" type="ORF">ECPE_LOCUS17518</name>
</gene>
<evidence type="ECO:0000313" key="2">
    <source>
        <dbReference type="Proteomes" id="UP000272942"/>
    </source>
</evidence>
<reference evidence="3" key="1">
    <citation type="submission" date="2016-06" db="UniProtKB">
        <authorList>
            <consortium name="WormBaseParasite"/>
        </authorList>
    </citation>
    <scope>IDENTIFICATION</scope>
</reference>
<protein>
    <submittedName>
        <fullName evidence="3">Transposase</fullName>
    </submittedName>
</protein>
<proteinExistence type="predicted"/>
<dbReference type="WBParaSite" id="ECPE_0001756201-mRNA-1">
    <property type="protein sequence ID" value="ECPE_0001756201-mRNA-1"/>
    <property type="gene ID" value="ECPE_0001756201"/>
</dbReference>
<evidence type="ECO:0000313" key="1">
    <source>
        <dbReference type="EMBL" id="VDP94812.1"/>
    </source>
</evidence>
<organism evidence="3">
    <name type="scientific">Echinostoma caproni</name>
    <dbReference type="NCBI Taxonomy" id="27848"/>
    <lineage>
        <taxon>Eukaryota</taxon>
        <taxon>Metazoa</taxon>
        <taxon>Spiralia</taxon>
        <taxon>Lophotrochozoa</taxon>
        <taxon>Platyhelminthes</taxon>
        <taxon>Trematoda</taxon>
        <taxon>Digenea</taxon>
        <taxon>Plagiorchiida</taxon>
        <taxon>Echinostomata</taxon>
        <taxon>Echinostomatoidea</taxon>
        <taxon>Echinostomatidae</taxon>
        <taxon>Echinostoma</taxon>
    </lineage>
</organism>
<dbReference type="AlphaFoldDB" id="A0A183BE82"/>
<sequence length="81" mass="9396">MQHIRLTRLFVLISYEAVARVVGRKALGLSESIYEADGSLVRNQQRRLERWAEYFEAQFSWPPAPASHSYSGTRPMVRPIF</sequence>